<evidence type="ECO:0000256" key="2">
    <source>
        <dbReference type="ARBA" id="ARBA00004613"/>
    </source>
</evidence>
<keyword evidence="19" id="KW-1185">Reference proteome</keyword>
<evidence type="ECO:0000256" key="9">
    <source>
        <dbReference type="ARBA" id="ARBA00023033"/>
    </source>
</evidence>
<dbReference type="CDD" id="cd21175">
    <property type="entry name" value="LPMO_AA9"/>
    <property type="match status" value="1"/>
</dbReference>
<dbReference type="InterPro" id="IPR049892">
    <property type="entry name" value="AA9"/>
</dbReference>
<evidence type="ECO:0000256" key="7">
    <source>
        <dbReference type="ARBA" id="ARBA00023002"/>
    </source>
</evidence>
<keyword evidence="3 15" id="KW-0964">Secreted</keyword>
<dbReference type="STRING" id="97359.A0A550CFE4"/>
<dbReference type="GO" id="GO:0030245">
    <property type="term" value="P:cellulose catabolic process"/>
    <property type="evidence" value="ECO:0007669"/>
    <property type="project" value="UniProtKB-UniRule"/>
</dbReference>
<comment type="catalytic activity">
    <reaction evidence="14 15">
        <text>[(1-&gt;4)-beta-D-glucosyl]n+m + reduced acceptor + O2 = 4-dehydro-beta-D-glucosyl-[(1-&gt;4)-beta-D-glucosyl]n-1 + [(1-&gt;4)-beta-D-glucosyl]m + acceptor + H2O.</text>
        <dbReference type="EC" id="1.14.99.56"/>
    </reaction>
</comment>
<comment type="similarity">
    <text evidence="13">Belongs to the polysaccharide monooxygenase AA9 family.</text>
</comment>
<dbReference type="GO" id="GO:0030248">
    <property type="term" value="F:cellulose binding"/>
    <property type="evidence" value="ECO:0007669"/>
    <property type="project" value="UniProtKB-UniRule"/>
</dbReference>
<evidence type="ECO:0000256" key="6">
    <source>
        <dbReference type="ARBA" id="ARBA00023001"/>
    </source>
</evidence>
<feature type="domain" description="Auxiliary Activity family 9 catalytic" evidence="17">
    <location>
        <begin position="16"/>
        <end position="220"/>
    </location>
</feature>
<keyword evidence="6 15" id="KW-0136">Cellulose degradation</keyword>
<evidence type="ECO:0000259" key="17">
    <source>
        <dbReference type="Pfam" id="PF03443"/>
    </source>
</evidence>
<evidence type="ECO:0000256" key="12">
    <source>
        <dbReference type="ARBA" id="ARBA00023326"/>
    </source>
</evidence>
<evidence type="ECO:0000256" key="4">
    <source>
        <dbReference type="ARBA" id="ARBA00022723"/>
    </source>
</evidence>
<dbReference type="InterPro" id="IPR005103">
    <property type="entry name" value="AA9_LPMO"/>
</dbReference>
<evidence type="ECO:0000256" key="11">
    <source>
        <dbReference type="ARBA" id="ARBA00023277"/>
    </source>
</evidence>
<evidence type="ECO:0000256" key="1">
    <source>
        <dbReference type="ARBA" id="ARBA00001973"/>
    </source>
</evidence>
<organism evidence="18 19">
    <name type="scientific">Schizophyllum amplum</name>
    <dbReference type="NCBI Taxonomy" id="97359"/>
    <lineage>
        <taxon>Eukaryota</taxon>
        <taxon>Fungi</taxon>
        <taxon>Dikarya</taxon>
        <taxon>Basidiomycota</taxon>
        <taxon>Agaricomycotina</taxon>
        <taxon>Agaricomycetes</taxon>
        <taxon>Agaricomycetidae</taxon>
        <taxon>Agaricales</taxon>
        <taxon>Schizophyllaceae</taxon>
        <taxon>Schizophyllum</taxon>
    </lineage>
</organism>
<keyword evidence="7" id="KW-0560">Oxidoreductase</keyword>
<dbReference type="AlphaFoldDB" id="A0A550CFE4"/>
<evidence type="ECO:0000256" key="10">
    <source>
        <dbReference type="ARBA" id="ARBA00023157"/>
    </source>
</evidence>
<evidence type="ECO:0000313" key="19">
    <source>
        <dbReference type="Proteomes" id="UP000320762"/>
    </source>
</evidence>
<sequence length="264" mass="27250">MQLLVLASLAAYASAHATWQQLWIGDTDAGSSCVRLVPSNSPVTDVSSPDMACNANAAASAGVCTVAAGDEVTVEMHQQSGDRTCANEAIGGQHYGPMMVYLAKVDDATSAVGAQASWFKIHEMGLLSNNPDYFGNQVLNDNCGHYTVTIPSDVAPGQYLLRAETIALHTASGAGGAQFYMSCYQVEITGSGSATPDTVSLPGAYSASDPGILVNIHAQLDSYVVPGPTPYGFSPPAVATTAYPTTATWATALQPTTVPTVVPS</sequence>
<evidence type="ECO:0000313" key="18">
    <source>
        <dbReference type="EMBL" id="TRM63523.1"/>
    </source>
</evidence>
<keyword evidence="5 16" id="KW-0732">Signal</keyword>
<dbReference type="PANTHER" id="PTHR33353">
    <property type="entry name" value="PUTATIVE (AFU_ORTHOLOGUE AFUA_1G12560)-RELATED"/>
    <property type="match status" value="1"/>
</dbReference>
<dbReference type="GO" id="GO:0005576">
    <property type="term" value="C:extracellular region"/>
    <property type="evidence" value="ECO:0007669"/>
    <property type="project" value="UniProtKB-SubCell"/>
</dbReference>
<evidence type="ECO:0000256" key="14">
    <source>
        <dbReference type="ARBA" id="ARBA00045077"/>
    </source>
</evidence>
<name>A0A550CFE4_9AGAR</name>
<keyword evidence="4" id="KW-0479">Metal-binding</keyword>
<evidence type="ECO:0000256" key="8">
    <source>
        <dbReference type="ARBA" id="ARBA00023008"/>
    </source>
</evidence>
<evidence type="ECO:0000256" key="3">
    <source>
        <dbReference type="ARBA" id="ARBA00022525"/>
    </source>
</evidence>
<comment type="function">
    <text evidence="15">Lytic polysaccharide monooxygenase (LMPO) that depolymerizes crystalline and amorphous polysaccharides via the oxidation of scissile alpha- or beta-(1-4)-glycosidic bonds, yielding C1 and/or C4 oxidation products. Catalysis by LPMOs requires the reduction of the active-site copper from Cu(II) to Cu(I) by a reducing agent and H(2)O(2) or O(2) as a cosubstrate.</text>
</comment>
<keyword evidence="8" id="KW-0186">Copper</keyword>
<dbReference type="EMBL" id="VDMD01000009">
    <property type="protein sequence ID" value="TRM63523.1"/>
    <property type="molecule type" value="Genomic_DNA"/>
</dbReference>
<comment type="subcellular location">
    <subcellularLocation>
        <location evidence="2 15">Secreted</location>
    </subcellularLocation>
</comment>
<dbReference type="Gene3D" id="2.70.50.70">
    <property type="match status" value="1"/>
</dbReference>
<dbReference type="Pfam" id="PF03443">
    <property type="entry name" value="AA9"/>
    <property type="match status" value="1"/>
</dbReference>
<evidence type="ECO:0000256" key="16">
    <source>
        <dbReference type="SAM" id="SignalP"/>
    </source>
</evidence>
<dbReference type="OrthoDB" id="3238762at2759"/>
<keyword evidence="9" id="KW-0503">Monooxygenase</keyword>
<proteinExistence type="inferred from homology"/>
<dbReference type="PANTHER" id="PTHR33353:SF9">
    <property type="entry name" value="ENDOGLUCANASE II"/>
    <property type="match status" value="1"/>
</dbReference>
<keyword evidence="11 15" id="KW-0119">Carbohydrate metabolism</keyword>
<comment type="caution">
    <text evidence="18">The sequence shown here is derived from an EMBL/GenBank/DDBJ whole genome shotgun (WGS) entry which is preliminary data.</text>
</comment>
<dbReference type="GO" id="GO:0046872">
    <property type="term" value="F:metal ion binding"/>
    <property type="evidence" value="ECO:0007669"/>
    <property type="project" value="UniProtKB-KW"/>
</dbReference>
<comment type="domain">
    <text evidence="15">Has a modular structure: an endo-beta-1,4-glucanase catalytic module at the N-terminus, a linker rich in serines and threonines, and a C-terminal carbohydrate-binding module (CBM).</text>
</comment>
<dbReference type="GO" id="GO:0004497">
    <property type="term" value="F:monooxygenase activity"/>
    <property type="evidence" value="ECO:0007669"/>
    <property type="project" value="UniProtKB-KW"/>
</dbReference>
<dbReference type="EC" id="1.14.99.56" evidence="15"/>
<protein>
    <recommendedName>
        <fullName evidence="15">AA9 family lytic polysaccharide monooxygenase</fullName>
        <ecNumber evidence="15">1.14.99.56</ecNumber>
    </recommendedName>
    <alternativeName>
        <fullName evidence="15">Endo-beta-1,4-glucanase</fullName>
    </alternativeName>
    <alternativeName>
        <fullName evidence="15">Glycosyl hydrolase 61 family protein</fullName>
    </alternativeName>
</protein>
<accession>A0A550CFE4</accession>
<feature type="signal peptide" evidence="16">
    <location>
        <begin position="1"/>
        <end position="15"/>
    </location>
</feature>
<gene>
    <name evidence="18" type="ORF">BD626DRAFT_402549</name>
</gene>
<evidence type="ECO:0000256" key="15">
    <source>
        <dbReference type="RuleBase" id="RU368122"/>
    </source>
</evidence>
<feature type="chain" id="PRO_5021898407" description="AA9 family lytic polysaccharide monooxygenase" evidence="16">
    <location>
        <begin position="16"/>
        <end position="264"/>
    </location>
</feature>
<evidence type="ECO:0000256" key="5">
    <source>
        <dbReference type="ARBA" id="ARBA00022729"/>
    </source>
</evidence>
<reference evidence="18 19" key="1">
    <citation type="journal article" date="2019" name="New Phytol.">
        <title>Comparative genomics reveals unique wood-decay strategies and fruiting body development in the Schizophyllaceae.</title>
        <authorList>
            <person name="Almasi E."/>
            <person name="Sahu N."/>
            <person name="Krizsan K."/>
            <person name="Balint B."/>
            <person name="Kovacs G.M."/>
            <person name="Kiss B."/>
            <person name="Cseklye J."/>
            <person name="Drula E."/>
            <person name="Henrissat B."/>
            <person name="Nagy I."/>
            <person name="Chovatia M."/>
            <person name="Adam C."/>
            <person name="LaButti K."/>
            <person name="Lipzen A."/>
            <person name="Riley R."/>
            <person name="Grigoriev I.V."/>
            <person name="Nagy L.G."/>
        </authorList>
    </citation>
    <scope>NUCLEOTIDE SEQUENCE [LARGE SCALE GENOMIC DNA]</scope>
    <source>
        <strain evidence="18 19">NL-1724</strain>
    </source>
</reference>
<keyword evidence="18" id="KW-0378">Hydrolase</keyword>
<dbReference type="Proteomes" id="UP000320762">
    <property type="component" value="Unassembled WGS sequence"/>
</dbReference>
<keyword evidence="12 15" id="KW-0624">Polysaccharide degradation</keyword>
<evidence type="ECO:0000256" key="13">
    <source>
        <dbReference type="ARBA" id="ARBA00044502"/>
    </source>
</evidence>
<dbReference type="GO" id="GO:0008810">
    <property type="term" value="F:cellulase activity"/>
    <property type="evidence" value="ECO:0007669"/>
    <property type="project" value="UniProtKB-UniRule"/>
</dbReference>
<comment type="cofactor">
    <cofactor evidence="1">
        <name>Cu(2+)</name>
        <dbReference type="ChEBI" id="CHEBI:29036"/>
    </cofactor>
</comment>
<keyword evidence="10 15" id="KW-1015">Disulfide bond</keyword>